<dbReference type="Proteomes" id="UP000076761">
    <property type="component" value="Unassembled WGS sequence"/>
</dbReference>
<accession>A0A165VWC0</accession>
<keyword evidence="3" id="KW-1185">Reference proteome</keyword>
<feature type="region of interest" description="Disordered" evidence="1">
    <location>
        <begin position="360"/>
        <end position="395"/>
    </location>
</feature>
<sequence length="619" mass="66705">MELSMVVLAWILVFFILGVALVSLAVIFRTFVVAAAGQVSFLFTSIWTRLPAVRGSSDDASIVTWSNQNSAEFEEPKTGVTSSLNRQSVEGDSLLERIKQSAFKLLPNMPTFMLTSPSGNDLPLPAITPPNTENLIIDESRIPQPILLNLYWLPRLLSDFGRLLSGSQLSDDTAYDAVEPGSPITVDVEHQDSAMSALDLVAASIGASFMSSDSSSSIFTPAGSVLPTLVSQWTVPVPVQPIWLASEATLPAPVTTSRATVLNSDYQSALQTGRRWSWPLSPPEQERRTAVIGAEYQASLRTSRRMSLPVPKKAPEYRYGRSFSMPAENYSPTVDWETRKTLNERKKDLLVALGLDLPTPGATDPHSVLSPSASSPASFTGSETDNAPPVLSSDEHIKDVDDVPTLTNGFSDAAVSALTTNDDKSVCASSSSGTSSGFVTSGSSVASSSSVTSFSSDEESTNNTLERLLTPFALPVAPVEKLKPRQLIKIEKGKKPAAMSNAKVWAPSATWNVRLSPVQKDMKKPVAPVATPSKNTKPMKDLEALKAVNEVRTATPAKIEKASKVQELKPTQPRNSILSKRADAVKIVTTSKIPVVQRKNGGVFEKTNTRAKMHAVAWR</sequence>
<name>A0A165VWC0_9AGAM</name>
<dbReference type="AlphaFoldDB" id="A0A165VWC0"/>
<gene>
    <name evidence="2" type="ORF">NEOLEDRAFT_1166492</name>
</gene>
<proteinExistence type="predicted"/>
<dbReference type="OrthoDB" id="3308357at2759"/>
<evidence type="ECO:0000256" key="1">
    <source>
        <dbReference type="SAM" id="MobiDB-lite"/>
    </source>
</evidence>
<feature type="compositionally biased region" description="Low complexity" evidence="1">
    <location>
        <begin position="428"/>
        <end position="455"/>
    </location>
</feature>
<dbReference type="EMBL" id="KV425552">
    <property type="protein sequence ID" value="KZT30296.1"/>
    <property type="molecule type" value="Genomic_DNA"/>
</dbReference>
<evidence type="ECO:0000313" key="3">
    <source>
        <dbReference type="Proteomes" id="UP000076761"/>
    </source>
</evidence>
<dbReference type="InParanoid" id="A0A165VWC0"/>
<feature type="region of interest" description="Disordered" evidence="1">
    <location>
        <begin position="423"/>
        <end position="463"/>
    </location>
</feature>
<organism evidence="2 3">
    <name type="scientific">Neolentinus lepideus HHB14362 ss-1</name>
    <dbReference type="NCBI Taxonomy" id="1314782"/>
    <lineage>
        <taxon>Eukaryota</taxon>
        <taxon>Fungi</taxon>
        <taxon>Dikarya</taxon>
        <taxon>Basidiomycota</taxon>
        <taxon>Agaricomycotina</taxon>
        <taxon>Agaricomycetes</taxon>
        <taxon>Gloeophyllales</taxon>
        <taxon>Gloeophyllaceae</taxon>
        <taxon>Neolentinus</taxon>
    </lineage>
</organism>
<protein>
    <submittedName>
        <fullName evidence="2">Uncharacterized protein</fullName>
    </submittedName>
</protein>
<evidence type="ECO:0000313" key="2">
    <source>
        <dbReference type="EMBL" id="KZT30296.1"/>
    </source>
</evidence>
<reference evidence="2 3" key="1">
    <citation type="journal article" date="2016" name="Mol. Biol. Evol.">
        <title>Comparative Genomics of Early-Diverging Mushroom-Forming Fungi Provides Insights into the Origins of Lignocellulose Decay Capabilities.</title>
        <authorList>
            <person name="Nagy L.G."/>
            <person name="Riley R."/>
            <person name="Tritt A."/>
            <person name="Adam C."/>
            <person name="Daum C."/>
            <person name="Floudas D."/>
            <person name="Sun H."/>
            <person name="Yadav J.S."/>
            <person name="Pangilinan J."/>
            <person name="Larsson K.H."/>
            <person name="Matsuura K."/>
            <person name="Barry K."/>
            <person name="Labutti K."/>
            <person name="Kuo R."/>
            <person name="Ohm R.A."/>
            <person name="Bhattacharya S.S."/>
            <person name="Shirouzu T."/>
            <person name="Yoshinaga Y."/>
            <person name="Martin F.M."/>
            <person name="Grigoriev I.V."/>
            <person name="Hibbett D.S."/>
        </authorList>
    </citation>
    <scope>NUCLEOTIDE SEQUENCE [LARGE SCALE GENOMIC DNA]</scope>
    <source>
        <strain evidence="2 3">HHB14362 ss-1</strain>
    </source>
</reference>